<keyword evidence="1" id="KW-0812">Transmembrane</keyword>
<dbReference type="Proteomes" id="UP000617681">
    <property type="component" value="Chromosome"/>
</dbReference>
<keyword evidence="1" id="KW-1133">Transmembrane helix</keyword>
<dbReference type="RefSeq" id="WP_005395739.1">
    <property type="nucleotide sequence ID" value="NZ_CP066007.1"/>
</dbReference>
<sequence>MARRKNSLKKTALMVGGFILAVLVILGVVMGVSAWRERASYVDPASLTTTVRIDGVDTTVSPYAVCEVGAPANDCDGSVFTTDLNSGETVTITVPEEVGDHDWSLLAIYDDPAKNDEHYFRSADPRDVEIPVKKDTAALMMVEVSSMQVQRVDGTETPVVVTWSIADDQA</sequence>
<dbReference type="Pfam" id="PF10969">
    <property type="entry name" value="DUF2771"/>
    <property type="match status" value="1"/>
</dbReference>
<evidence type="ECO:0000313" key="3">
    <source>
        <dbReference type="EMBL" id="QRP71314.1"/>
    </source>
</evidence>
<dbReference type="InterPro" id="IPR024495">
    <property type="entry name" value="DUF2771"/>
</dbReference>
<name>A0A7T4EF09_9CORY</name>
<dbReference type="EMBL" id="CP069534">
    <property type="protein sequence ID" value="QRP71314.1"/>
    <property type="molecule type" value="Genomic_DNA"/>
</dbReference>
<proteinExistence type="predicted"/>
<dbReference type="Proteomes" id="UP000596145">
    <property type="component" value="Chromosome"/>
</dbReference>
<protein>
    <submittedName>
        <fullName evidence="2">DUF2771 domain-containing protein</fullName>
    </submittedName>
</protein>
<accession>A0A7T4EF09</accession>
<dbReference type="GeneID" id="92759559"/>
<evidence type="ECO:0000256" key="1">
    <source>
        <dbReference type="SAM" id="Phobius"/>
    </source>
</evidence>
<keyword evidence="1" id="KW-0472">Membrane</keyword>
<dbReference type="EMBL" id="CP066007">
    <property type="protein sequence ID" value="QQB46174.1"/>
    <property type="molecule type" value="Genomic_DNA"/>
</dbReference>
<feature type="transmembrane region" description="Helical" evidence="1">
    <location>
        <begin position="12"/>
        <end position="35"/>
    </location>
</feature>
<dbReference type="AlphaFoldDB" id="A0A7T4EF09"/>
<organism evidence="2 4">
    <name type="scientific">Corynebacterium glucuronolyticum</name>
    <dbReference type="NCBI Taxonomy" id="39791"/>
    <lineage>
        <taxon>Bacteria</taxon>
        <taxon>Bacillati</taxon>
        <taxon>Actinomycetota</taxon>
        <taxon>Actinomycetes</taxon>
        <taxon>Mycobacteriales</taxon>
        <taxon>Corynebacteriaceae</taxon>
        <taxon>Corynebacterium</taxon>
    </lineage>
</organism>
<evidence type="ECO:0000313" key="4">
    <source>
        <dbReference type="Proteomes" id="UP000596145"/>
    </source>
</evidence>
<dbReference type="OrthoDB" id="4424536at2"/>
<gene>
    <name evidence="2" type="ORF">I6I10_12115</name>
    <name evidence="3" type="ORF">I6J21_04000</name>
</gene>
<evidence type="ECO:0000313" key="2">
    <source>
        <dbReference type="EMBL" id="QQB46174.1"/>
    </source>
</evidence>
<reference evidence="2 4" key="1">
    <citation type="submission" date="2020-12" db="EMBL/GenBank/DDBJ databases">
        <title>FDA dAtabase for Regulatory Grade micrObial Sequences (FDA-ARGOS): Supporting development and validation of Infectious Disease Dx tests.</title>
        <authorList>
            <person name="Sproer C."/>
            <person name="Gronow S."/>
            <person name="Severitt S."/>
            <person name="Schroder I."/>
            <person name="Tallon L."/>
            <person name="Sadzewicz L."/>
            <person name="Zhao X."/>
            <person name="Boylan J."/>
            <person name="Ott S."/>
            <person name="Bowen H."/>
            <person name="Vavikolanu K."/>
            <person name="Mehta A."/>
            <person name="Aluvathingal J."/>
            <person name="Nadendla S."/>
            <person name="Lowell S."/>
            <person name="Myers T."/>
            <person name="Yan Y."/>
            <person name="Sichtig H."/>
        </authorList>
    </citation>
    <scope>NUCLEOTIDE SEQUENCE [LARGE SCALE GENOMIC DNA]</scope>
    <source>
        <strain evidence="2 4">FDAARGOS_1053</strain>
        <strain evidence="3">FDAARGOS_1191</strain>
    </source>
</reference>